<feature type="region of interest" description="Disordered" evidence="1">
    <location>
        <begin position="251"/>
        <end position="364"/>
    </location>
</feature>
<dbReference type="EMBL" id="MU006225">
    <property type="protein sequence ID" value="KAF2827149.1"/>
    <property type="molecule type" value="Genomic_DNA"/>
</dbReference>
<feature type="region of interest" description="Disordered" evidence="1">
    <location>
        <begin position="1"/>
        <end position="48"/>
    </location>
</feature>
<protein>
    <submittedName>
        <fullName evidence="2">Uncharacterized protein</fullName>
    </submittedName>
</protein>
<dbReference type="InterPro" id="IPR021109">
    <property type="entry name" value="Peptidase_aspartic_dom_sf"/>
</dbReference>
<dbReference type="CDD" id="cd00303">
    <property type="entry name" value="retropepsin_like"/>
    <property type="match status" value="1"/>
</dbReference>
<dbReference type="Proteomes" id="UP000799424">
    <property type="component" value="Unassembled WGS sequence"/>
</dbReference>
<organism evidence="2 3">
    <name type="scientific">Ophiobolus disseminans</name>
    <dbReference type="NCBI Taxonomy" id="1469910"/>
    <lineage>
        <taxon>Eukaryota</taxon>
        <taxon>Fungi</taxon>
        <taxon>Dikarya</taxon>
        <taxon>Ascomycota</taxon>
        <taxon>Pezizomycotina</taxon>
        <taxon>Dothideomycetes</taxon>
        <taxon>Pleosporomycetidae</taxon>
        <taxon>Pleosporales</taxon>
        <taxon>Pleosporineae</taxon>
        <taxon>Phaeosphaeriaceae</taxon>
        <taxon>Ophiobolus</taxon>
    </lineage>
</organism>
<evidence type="ECO:0000313" key="3">
    <source>
        <dbReference type="Proteomes" id="UP000799424"/>
    </source>
</evidence>
<sequence length="554" mass="62301">MHHDNENRAAANHLALSPRGLSGANRLPVGGAPQARPSVEPQPGQSNQSYVQELLAKLFEAEVSGASAMEIAAMRNRIDYASTILGIRPGGTPTDNHRPAFDKAGKLIRVLNAVQPKPSLGSTSRVPTPQQVEQWIKDVETAFGYDNLKEEERKLVQDPVLTRFDNYARFFNFEWRDRDSVNNFLLQLSKKESLLTHSFFKIAEGDDDDEFKIAFVWSKIPEAYRREIMRNGALETIAVWAEFERVLRNAETAVKPEPGPSKSRSSTGEGMQGNKRLASSTQPAGKSSGKKQDQRPSSYGYNDRRSPRREDRDAGRDTGRDAGPQQSRPHSGGWNNREKREDSRGINQGGNQRAHWKNRFEDRPNDKLANLSRLRLGPDTKGKQLRIAVTVRLSLPDGTATTLRALYDSGAEINLVRHDVVQRLTLDHALFHIKPVASFLDNNQLRIYKPYDLSLTSSDSQGVEKSVGPQRFWAADFSGYDLVLGYPWLREADPKILFSTGEVKWWDQEEKRLSVVSVEHLLKDIQHSERAYVLHPGNLVCSTLSDNVKNTVQT</sequence>
<accession>A0A6A7A312</accession>
<proteinExistence type="predicted"/>
<evidence type="ECO:0000256" key="1">
    <source>
        <dbReference type="SAM" id="MobiDB-lite"/>
    </source>
</evidence>
<dbReference type="AlphaFoldDB" id="A0A6A7A312"/>
<reference evidence="2" key="1">
    <citation type="journal article" date="2020" name="Stud. Mycol.">
        <title>101 Dothideomycetes genomes: a test case for predicting lifestyles and emergence of pathogens.</title>
        <authorList>
            <person name="Haridas S."/>
            <person name="Albert R."/>
            <person name="Binder M."/>
            <person name="Bloem J."/>
            <person name="Labutti K."/>
            <person name="Salamov A."/>
            <person name="Andreopoulos B."/>
            <person name="Baker S."/>
            <person name="Barry K."/>
            <person name="Bills G."/>
            <person name="Bluhm B."/>
            <person name="Cannon C."/>
            <person name="Castanera R."/>
            <person name="Culley D."/>
            <person name="Daum C."/>
            <person name="Ezra D."/>
            <person name="Gonzalez J."/>
            <person name="Henrissat B."/>
            <person name="Kuo A."/>
            <person name="Liang C."/>
            <person name="Lipzen A."/>
            <person name="Lutzoni F."/>
            <person name="Magnuson J."/>
            <person name="Mondo S."/>
            <person name="Nolan M."/>
            <person name="Ohm R."/>
            <person name="Pangilinan J."/>
            <person name="Park H.-J."/>
            <person name="Ramirez L."/>
            <person name="Alfaro M."/>
            <person name="Sun H."/>
            <person name="Tritt A."/>
            <person name="Yoshinaga Y."/>
            <person name="Zwiers L.-H."/>
            <person name="Turgeon B."/>
            <person name="Goodwin S."/>
            <person name="Spatafora J."/>
            <person name="Crous P."/>
            <person name="Grigoriev I."/>
        </authorList>
    </citation>
    <scope>NUCLEOTIDE SEQUENCE</scope>
    <source>
        <strain evidence="2">CBS 113818</strain>
    </source>
</reference>
<gene>
    <name evidence="2" type="ORF">CC86DRAFT_406369</name>
</gene>
<feature type="compositionally biased region" description="Basic and acidic residues" evidence="1">
    <location>
        <begin position="302"/>
        <end position="320"/>
    </location>
</feature>
<evidence type="ECO:0000313" key="2">
    <source>
        <dbReference type="EMBL" id="KAF2827149.1"/>
    </source>
</evidence>
<dbReference type="OrthoDB" id="3798254at2759"/>
<dbReference type="Gene3D" id="2.40.70.10">
    <property type="entry name" value="Acid Proteases"/>
    <property type="match status" value="1"/>
</dbReference>
<keyword evidence="3" id="KW-1185">Reference proteome</keyword>
<name>A0A6A7A312_9PLEO</name>